<comment type="subcellular location">
    <subcellularLocation>
        <location evidence="1 5">Bacterial flagellum basal body</location>
    </subcellularLocation>
</comment>
<dbReference type="InterPro" id="IPR037925">
    <property type="entry name" value="FlgE/F/G-like"/>
</dbReference>
<keyword evidence="11" id="KW-1185">Reference proteome</keyword>
<proteinExistence type="inferred from homology"/>
<dbReference type="Pfam" id="PF00460">
    <property type="entry name" value="Flg_bb_rod"/>
    <property type="match status" value="1"/>
</dbReference>
<feature type="domain" description="Flagellar hook protein FlgE/F/G-like D1" evidence="9">
    <location>
        <begin position="84"/>
        <end position="179"/>
    </location>
</feature>
<evidence type="ECO:0000256" key="4">
    <source>
        <dbReference type="ARBA" id="ARBA00023143"/>
    </source>
</evidence>
<dbReference type="Proteomes" id="UP001523392">
    <property type="component" value="Unassembled WGS sequence"/>
</dbReference>
<dbReference type="InterPro" id="IPR011491">
    <property type="entry name" value="FlgE_D2"/>
</dbReference>
<reference evidence="10 11" key="1">
    <citation type="submission" date="2021-12" db="EMBL/GenBank/DDBJ databases">
        <title>Siccirubricoccus leaddurans sp. nov., a high concentration Zn2+ tolerance bacterium.</title>
        <authorList>
            <person name="Cao Y."/>
        </authorList>
    </citation>
    <scope>NUCLEOTIDE SEQUENCE [LARGE SCALE GENOMIC DNA]</scope>
    <source>
        <strain evidence="10 11">KC 17139</strain>
    </source>
</reference>
<sequence length="435" mass="45877">MSLFGSLTAAISGLTAQSRALGHISDNVANSQTVGYKRVDTNFVSYLTQSSASTHLPGATIARPSYTNSAQGTVEQSENPLAMAISGQGFFAVAAATGTNNGQPVFDDRQFFTRAGDFGLDQDGYLVNGSGYYLKGWPADPNTGNPDRTNLTPIRVSQQVFNPVATTEIELGANLPSATVDNDSISTQAELYDSLGTLHTVNLTFTKNTSNEWTLSIDVPDAVTATAGTVDLQFGTAASATTTPGTLGNMLNATGTVVLPPSNNPGDLAAVSFDVDFGQGTQTVSLNFGAFAEAQGLTQYSSETFEIRNRNQNGVPLGSYSGLSIAPSGDISVNYDNGQSRVVARIPLVAFNDPDALQRLDGQAFMRTPESGEARITDASSNGVGKLVVSSVERSNVDIANEFTKLILAQRAYTANTKVVTTSDEMLQDTINMRR</sequence>
<dbReference type="NCBIfam" id="NF004242">
    <property type="entry name" value="PRK05682.2-1"/>
    <property type="match status" value="1"/>
</dbReference>
<name>A0ABT1D540_9PROT</name>
<dbReference type="InterPro" id="IPR010930">
    <property type="entry name" value="Flg_bb/hook_C_dom"/>
</dbReference>
<dbReference type="InterPro" id="IPR001444">
    <property type="entry name" value="Flag_bb_rod_N"/>
</dbReference>
<dbReference type="RefSeq" id="WP_252953619.1">
    <property type="nucleotide sequence ID" value="NZ_JAFIRR010000073.1"/>
</dbReference>
<organism evidence="10 11">
    <name type="scientific">Siccirubricoccus soli</name>
    <dbReference type="NCBI Taxonomy" id="2899147"/>
    <lineage>
        <taxon>Bacteria</taxon>
        <taxon>Pseudomonadati</taxon>
        <taxon>Pseudomonadota</taxon>
        <taxon>Alphaproteobacteria</taxon>
        <taxon>Acetobacterales</taxon>
        <taxon>Roseomonadaceae</taxon>
        <taxon>Siccirubricoccus</taxon>
    </lineage>
</organism>
<keyword evidence="10" id="KW-0282">Flagellum</keyword>
<keyword evidence="10" id="KW-0966">Cell projection</keyword>
<dbReference type="InterPro" id="IPR053967">
    <property type="entry name" value="LlgE_F_G-like_D1"/>
</dbReference>
<dbReference type="PANTHER" id="PTHR30435">
    <property type="entry name" value="FLAGELLAR PROTEIN"/>
    <property type="match status" value="1"/>
</dbReference>
<feature type="domain" description="Flagellar basal-body/hook protein C-terminal" evidence="7">
    <location>
        <begin position="391"/>
        <end position="433"/>
    </location>
</feature>
<evidence type="ECO:0000256" key="2">
    <source>
        <dbReference type="ARBA" id="ARBA00009677"/>
    </source>
</evidence>
<dbReference type="InterPro" id="IPR020013">
    <property type="entry name" value="Flagellar_FlgE/F/G"/>
</dbReference>
<feature type="domain" description="Flagellar basal body rod protein N-terminal" evidence="6">
    <location>
        <begin position="9"/>
        <end position="37"/>
    </location>
</feature>
<dbReference type="PANTHER" id="PTHR30435:SF1">
    <property type="entry name" value="FLAGELLAR HOOK PROTEIN FLGE"/>
    <property type="match status" value="1"/>
</dbReference>
<evidence type="ECO:0000256" key="1">
    <source>
        <dbReference type="ARBA" id="ARBA00004117"/>
    </source>
</evidence>
<evidence type="ECO:0000259" key="6">
    <source>
        <dbReference type="Pfam" id="PF00460"/>
    </source>
</evidence>
<dbReference type="Pfam" id="PF07559">
    <property type="entry name" value="FlgE_D2"/>
    <property type="match status" value="1"/>
</dbReference>
<dbReference type="EMBL" id="JAFIRR010000073">
    <property type="protein sequence ID" value="MCO6416989.1"/>
    <property type="molecule type" value="Genomic_DNA"/>
</dbReference>
<evidence type="ECO:0000256" key="5">
    <source>
        <dbReference type="RuleBase" id="RU362116"/>
    </source>
</evidence>
<evidence type="ECO:0000259" key="7">
    <source>
        <dbReference type="Pfam" id="PF06429"/>
    </source>
</evidence>
<evidence type="ECO:0000259" key="8">
    <source>
        <dbReference type="Pfam" id="PF07559"/>
    </source>
</evidence>
<gene>
    <name evidence="10" type="primary">flgE</name>
    <name evidence="10" type="ORF">JYK14_12575</name>
</gene>
<evidence type="ECO:0000313" key="11">
    <source>
        <dbReference type="Proteomes" id="UP001523392"/>
    </source>
</evidence>
<dbReference type="SUPFAM" id="SSF117143">
    <property type="entry name" value="Flagellar hook protein flgE"/>
    <property type="match status" value="1"/>
</dbReference>
<comment type="caution">
    <text evidence="10">The sequence shown here is derived from an EMBL/GenBank/DDBJ whole genome shotgun (WGS) entry which is preliminary data.</text>
</comment>
<protein>
    <recommendedName>
        <fullName evidence="3 5">Flagellar hook protein FlgE</fullName>
    </recommendedName>
</protein>
<dbReference type="Pfam" id="PF06429">
    <property type="entry name" value="Flg_bbr_C"/>
    <property type="match status" value="1"/>
</dbReference>
<evidence type="ECO:0000256" key="3">
    <source>
        <dbReference type="ARBA" id="ARBA00019015"/>
    </source>
</evidence>
<keyword evidence="4 5" id="KW-0975">Bacterial flagellum</keyword>
<evidence type="ECO:0000313" key="10">
    <source>
        <dbReference type="EMBL" id="MCO6416989.1"/>
    </source>
</evidence>
<feature type="domain" description="Flagellar hook protein FlgE D2" evidence="8">
    <location>
        <begin position="184"/>
        <end position="314"/>
    </location>
</feature>
<dbReference type="NCBIfam" id="TIGR03506">
    <property type="entry name" value="FlgEFG_subfam"/>
    <property type="match status" value="1"/>
</dbReference>
<dbReference type="Gene3D" id="2.60.98.20">
    <property type="entry name" value="Flagellar hook protein FlgE"/>
    <property type="match status" value="1"/>
</dbReference>
<comment type="function">
    <text evidence="5">A flexible structure which links the flagellar filament to the drive apparatus in the basal body.</text>
</comment>
<dbReference type="InterPro" id="IPR037058">
    <property type="entry name" value="Falgellar_hook_FlgE_sf"/>
</dbReference>
<dbReference type="Pfam" id="PF22692">
    <property type="entry name" value="LlgE_F_G_D1"/>
    <property type="match status" value="1"/>
</dbReference>
<keyword evidence="10" id="KW-0969">Cilium</keyword>
<accession>A0ABT1D540</accession>
<evidence type="ECO:0000259" key="9">
    <source>
        <dbReference type="Pfam" id="PF22692"/>
    </source>
</evidence>
<comment type="similarity">
    <text evidence="2 5">Belongs to the flagella basal body rod proteins family.</text>
</comment>